<dbReference type="InterPro" id="IPR036397">
    <property type="entry name" value="RNaseH_sf"/>
</dbReference>
<proteinExistence type="predicted"/>
<accession>A0AAV4PKZ5</accession>
<dbReference type="GO" id="GO:0003676">
    <property type="term" value="F:nucleic acid binding"/>
    <property type="evidence" value="ECO:0007669"/>
    <property type="project" value="InterPro"/>
</dbReference>
<sequence>MSWGYFTSGGLGSLVPDEEMMDSQKYTSILQDKIGPFMQTFAGGIGVFQRDLTSCHTIKLITKFLQEKLTVLDWPGNSTDVNRIENLSSIVKRRVSKMDCSTKRKMIENVKV</sequence>
<name>A0AAV4PKZ5_9ARAC</name>
<evidence type="ECO:0000313" key="1">
    <source>
        <dbReference type="EMBL" id="GIX98267.1"/>
    </source>
</evidence>
<protein>
    <submittedName>
        <fullName evidence="1">DDE_3 domain-containing protein</fullName>
    </submittedName>
</protein>
<evidence type="ECO:0000313" key="2">
    <source>
        <dbReference type="Proteomes" id="UP001054837"/>
    </source>
</evidence>
<dbReference type="AlphaFoldDB" id="A0AAV4PKZ5"/>
<dbReference type="Proteomes" id="UP001054837">
    <property type="component" value="Unassembled WGS sequence"/>
</dbReference>
<reference evidence="1 2" key="1">
    <citation type="submission" date="2021-06" db="EMBL/GenBank/DDBJ databases">
        <title>Caerostris darwini draft genome.</title>
        <authorList>
            <person name="Kono N."/>
            <person name="Arakawa K."/>
        </authorList>
    </citation>
    <scope>NUCLEOTIDE SEQUENCE [LARGE SCALE GENOMIC DNA]</scope>
</reference>
<comment type="caution">
    <text evidence="1">The sequence shown here is derived from an EMBL/GenBank/DDBJ whole genome shotgun (WGS) entry which is preliminary data.</text>
</comment>
<dbReference type="EMBL" id="BPLQ01003131">
    <property type="protein sequence ID" value="GIX98267.1"/>
    <property type="molecule type" value="Genomic_DNA"/>
</dbReference>
<gene>
    <name evidence="1" type="primary">AVEN_98252_1</name>
    <name evidence="1" type="ORF">CDAR_16911</name>
</gene>
<organism evidence="1 2">
    <name type="scientific">Caerostris darwini</name>
    <dbReference type="NCBI Taxonomy" id="1538125"/>
    <lineage>
        <taxon>Eukaryota</taxon>
        <taxon>Metazoa</taxon>
        <taxon>Ecdysozoa</taxon>
        <taxon>Arthropoda</taxon>
        <taxon>Chelicerata</taxon>
        <taxon>Arachnida</taxon>
        <taxon>Araneae</taxon>
        <taxon>Araneomorphae</taxon>
        <taxon>Entelegynae</taxon>
        <taxon>Araneoidea</taxon>
        <taxon>Araneidae</taxon>
        <taxon>Caerostris</taxon>
    </lineage>
</organism>
<keyword evidence="2" id="KW-1185">Reference proteome</keyword>
<dbReference type="Gene3D" id="3.30.420.10">
    <property type="entry name" value="Ribonuclease H-like superfamily/Ribonuclease H"/>
    <property type="match status" value="1"/>
</dbReference>